<reference evidence="4 5" key="2">
    <citation type="journal article" date="2016" name="Genome Announc.">
        <title>Complete Genome Sequence of the Highly Virulent Aeromonas schubertii Strain WL1483, Isolated from Diseased Snakehead Fish (Channa argus) in China.</title>
        <authorList>
            <person name="Liu L."/>
            <person name="Li N."/>
            <person name="Zhang D."/>
            <person name="Fu X."/>
            <person name="Shi C."/>
            <person name="Lin Q."/>
            <person name="Hao G."/>
        </authorList>
    </citation>
    <scope>NUCLEOTIDE SEQUENCE [LARGE SCALE GENOMIC DNA]</scope>
    <source>
        <strain evidence="4 5">WL1483</strain>
    </source>
</reference>
<dbReference type="PATRIC" id="fig|652.5.peg.1598"/>
<organism evidence="4 5">
    <name type="scientific">Aeromonas schubertii</name>
    <dbReference type="NCBI Taxonomy" id="652"/>
    <lineage>
        <taxon>Bacteria</taxon>
        <taxon>Pseudomonadati</taxon>
        <taxon>Pseudomonadota</taxon>
        <taxon>Gammaproteobacteria</taxon>
        <taxon>Aeromonadales</taxon>
        <taxon>Aeromonadaceae</taxon>
        <taxon>Aeromonas</taxon>
    </lineage>
</organism>
<dbReference type="GO" id="GO:0016787">
    <property type="term" value="F:hydrolase activity"/>
    <property type="evidence" value="ECO:0007669"/>
    <property type="project" value="UniProtKB-KW"/>
</dbReference>
<reference evidence="5" key="1">
    <citation type="submission" date="2015-10" db="EMBL/GenBank/DDBJ databases">
        <title>Complete Genome Sequence of Aeromonas schubertii strain WL1483.</title>
        <authorList>
            <person name="Liu L."/>
        </authorList>
    </citation>
    <scope>NUCLEOTIDE SEQUENCE [LARGE SCALE GENOMIC DNA]</scope>
    <source>
        <strain evidence="5">WL1483</strain>
    </source>
</reference>
<accession>A0A0S2SM30</accession>
<dbReference type="PROSITE" id="PS51462">
    <property type="entry name" value="NUDIX"/>
    <property type="match status" value="1"/>
</dbReference>
<dbReference type="InterPro" id="IPR015797">
    <property type="entry name" value="NUDIX_hydrolase-like_dom_sf"/>
</dbReference>
<dbReference type="PANTHER" id="PTHR43046:SF14">
    <property type="entry name" value="MUTT_NUDIX FAMILY PROTEIN"/>
    <property type="match status" value="1"/>
</dbReference>
<evidence type="ECO:0000259" key="3">
    <source>
        <dbReference type="PROSITE" id="PS51462"/>
    </source>
</evidence>
<evidence type="ECO:0000256" key="2">
    <source>
        <dbReference type="ARBA" id="ARBA00022801"/>
    </source>
</evidence>
<evidence type="ECO:0000313" key="5">
    <source>
        <dbReference type="Proteomes" id="UP000058114"/>
    </source>
</evidence>
<dbReference type="CDD" id="cd04690">
    <property type="entry name" value="NUDIX_Hydrolase"/>
    <property type="match status" value="1"/>
</dbReference>
<dbReference type="PANTHER" id="PTHR43046">
    <property type="entry name" value="GDP-MANNOSE MANNOSYL HYDROLASE"/>
    <property type="match status" value="1"/>
</dbReference>
<dbReference type="Proteomes" id="UP000058114">
    <property type="component" value="Chromosome"/>
</dbReference>
<keyword evidence="2 4" id="KW-0378">Hydrolase</keyword>
<evidence type="ECO:0000313" key="4">
    <source>
        <dbReference type="EMBL" id="ALP42771.1"/>
    </source>
</evidence>
<feature type="domain" description="Nudix hydrolase" evidence="3">
    <location>
        <begin position="1"/>
        <end position="126"/>
    </location>
</feature>
<dbReference type="Gene3D" id="3.90.79.10">
    <property type="entry name" value="Nucleoside Triphosphate Pyrophosphohydrolase"/>
    <property type="match status" value="1"/>
</dbReference>
<name>A0A0S2SM30_9GAMM</name>
<gene>
    <name evidence="4" type="ORF">WL1483_3352</name>
</gene>
<evidence type="ECO:0000256" key="1">
    <source>
        <dbReference type="ARBA" id="ARBA00001946"/>
    </source>
</evidence>
<dbReference type="RefSeq" id="WP_060585237.1">
    <property type="nucleotide sequence ID" value="NZ_CP013067.1"/>
</dbReference>
<comment type="cofactor">
    <cofactor evidence="1">
        <name>Mg(2+)</name>
        <dbReference type="ChEBI" id="CHEBI:18420"/>
    </cofactor>
</comment>
<dbReference type="InterPro" id="IPR000086">
    <property type="entry name" value="NUDIX_hydrolase_dom"/>
</dbReference>
<dbReference type="EMBL" id="CP013067">
    <property type="protein sequence ID" value="ALP42771.1"/>
    <property type="molecule type" value="Genomic_DNA"/>
</dbReference>
<proteinExistence type="predicted"/>
<dbReference type="KEGG" id="asr:WL1483_3352"/>
<sequence length="131" mass="14238">MIDKLAWVYLKEGRLLCVRSHNKSLFYLPGGKRDPGESDQEALCREVDEELSVTLVPKTLAPAGLFEAQADGKPEGTLVRLTCYGGDYSGTLAPASEIAELAWLGWDDLPRCSVAARLVMASLKEQGLLAD</sequence>
<dbReference type="SUPFAM" id="SSF55811">
    <property type="entry name" value="Nudix"/>
    <property type="match status" value="1"/>
</dbReference>
<protein>
    <submittedName>
        <fullName evidence="4">NUDIX hydrolase</fullName>
    </submittedName>
</protein>
<dbReference type="AlphaFoldDB" id="A0A0S2SM30"/>
<dbReference type="Pfam" id="PF00293">
    <property type="entry name" value="NUDIX"/>
    <property type="match status" value="1"/>
</dbReference>